<proteinExistence type="predicted"/>
<gene>
    <name evidence="3" type="ORF">J2D73_19090</name>
</gene>
<sequence>MVHALRAQGQAVRALIKSSAGELPKRWSWHRETFPMALPSTQQGAVYGMLGAGDKSKRLPPPQSRVEGGSRRPSGEREKIMKLGLFGATIAIWIVGLLATFAWTLSDLLAPDQDSDTRMVVGIGINGLVALGMLLTTWRRYGDLRFALVGTVWLVTAFVAIFVNAWVPAAWTDIISTDTDTVTLLMIPLAQVIVGGIAFAVVALSG</sequence>
<feature type="transmembrane region" description="Helical" evidence="2">
    <location>
        <begin position="117"/>
        <end position="135"/>
    </location>
</feature>
<keyword evidence="4" id="KW-1185">Reference proteome</keyword>
<keyword evidence="2" id="KW-1133">Transmembrane helix</keyword>
<keyword evidence="2" id="KW-0472">Membrane</keyword>
<feature type="transmembrane region" description="Helical" evidence="2">
    <location>
        <begin position="147"/>
        <end position="171"/>
    </location>
</feature>
<dbReference type="Proteomes" id="UP000664771">
    <property type="component" value="Unassembled WGS sequence"/>
</dbReference>
<evidence type="ECO:0000313" key="3">
    <source>
        <dbReference type="EMBL" id="MBO1361891.1"/>
    </source>
</evidence>
<evidence type="ECO:0000256" key="2">
    <source>
        <dbReference type="SAM" id="Phobius"/>
    </source>
</evidence>
<evidence type="ECO:0000256" key="1">
    <source>
        <dbReference type="SAM" id="MobiDB-lite"/>
    </source>
</evidence>
<reference evidence="3 4" key="1">
    <citation type="submission" date="2021-03" db="EMBL/GenBank/DDBJ databases">
        <title>The complete genome sequence of Acetobacter sacchari TBRC 11175.</title>
        <authorList>
            <person name="Charoenyingcharoen P."/>
            <person name="Yukphan P."/>
        </authorList>
    </citation>
    <scope>NUCLEOTIDE SEQUENCE [LARGE SCALE GENOMIC DNA]</scope>
    <source>
        <strain evidence="3 4">TBRC 11175</strain>
    </source>
</reference>
<feature type="region of interest" description="Disordered" evidence="1">
    <location>
        <begin position="54"/>
        <end position="75"/>
    </location>
</feature>
<accession>A0ABS3M1B7</accession>
<name>A0ABS3M1B7_9PROT</name>
<keyword evidence="2" id="KW-0812">Transmembrane</keyword>
<feature type="transmembrane region" description="Helical" evidence="2">
    <location>
        <begin position="183"/>
        <end position="204"/>
    </location>
</feature>
<feature type="transmembrane region" description="Helical" evidence="2">
    <location>
        <begin position="80"/>
        <end position="105"/>
    </location>
</feature>
<protein>
    <submittedName>
        <fullName evidence="3">Uncharacterized protein</fullName>
    </submittedName>
</protein>
<organism evidence="3 4">
    <name type="scientific">Acetobacter sacchari</name>
    <dbReference type="NCBI Taxonomy" id="2661687"/>
    <lineage>
        <taxon>Bacteria</taxon>
        <taxon>Pseudomonadati</taxon>
        <taxon>Pseudomonadota</taxon>
        <taxon>Alphaproteobacteria</taxon>
        <taxon>Acetobacterales</taxon>
        <taxon>Acetobacteraceae</taxon>
        <taxon>Acetobacter</taxon>
    </lineage>
</organism>
<comment type="caution">
    <text evidence="3">The sequence shown here is derived from an EMBL/GenBank/DDBJ whole genome shotgun (WGS) entry which is preliminary data.</text>
</comment>
<dbReference type="EMBL" id="JAFVMF010000034">
    <property type="protein sequence ID" value="MBO1361891.1"/>
    <property type="molecule type" value="Genomic_DNA"/>
</dbReference>
<evidence type="ECO:0000313" key="4">
    <source>
        <dbReference type="Proteomes" id="UP000664771"/>
    </source>
</evidence>